<dbReference type="AlphaFoldDB" id="A0A8J3CZ53"/>
<proteinExistence type="predicted"/>
<keyword evidence="1" id="KW-0732">Signal</keyword>
<dbReference type="InterPro" id="IPR025665">
    <property type="entry name" value="Beta-barrel_OMP_2"/>
</dbReference>
<reference evidence="3" key="2">
    <citation type="submission" date="2020-09" db="EMBL/GenBank/DDBJ databases">
        <authorList>
            <person name="Sun Q."/>
            <person name="Kim S."/>
        </authorList>
    </citation>
    <scope>NUCLEOTIDE SEQUENCE</scope>
    <source>
        <strain evidence="3">KCTC 23224</strain>
    </source>
</reference>
<reference evidence="3" key="1">
    <citation type="journal article" date="2014" name="Int. J. Syst. Evol. Microbiol.">
        <title>Complete genome sequence of Corynebacterium casei LMG S-19264T (=DSM 44701T), isolated from a smear-ripened cheese.</title>
        <authorList>
            <consortium name="US DOE Joint Genome Institute (JGI-PGF)"/>
            <person name="Walter F."/>
            <person name="Albersmeier A."/>
            <person name="Kalinowski J."/>
            <person name="Ruckert C."/>
        </authorList>
    </citation>
    <scope>NUCLEOTIDE SEQUENCE</scope>
    <source>
        <strain evidence="3">KCTC 23224</strain>
    </source>
</reference>
<accession>A0A8J3CZ53</accession>
<evidence type="ECO:0000256" key="1">
    <source>
        <dbReference type="SAM" id="SignalP"/>
    </source>
</evidence>
<evidence type="ECO:0000313" key="3">
    <source>
        <dbReference type="EMBL" id="GHB45057.1"/>
    </source>
</evidence>
<evidence type="ECO:0000313" key="4">
    <source>
        <dbReference type="Proteomes" id="UP000642809"/>
    </source>
</evidence>
<organism evidence="3 4">
    <name type="scientific">Mongoliitalea lutea</name>
    <dbReference type="NCBI Taxonomy" id="849756"/>
    <lineage>
        <taxon>Bacteria</taxon>
        <taxon>Pseudomonadati</taxon>
        <taxon>Bacteroidota</taxon>
        <taxon>Cytophagia</taxon>
        <taxon>Cytophagales</taxon>
        <taxon>Cyclobacteriaceae</taxon>
        <taxon>Mongoliitalea</taxon>
    </lineage>
</organism>
<dbReference type="EMBL" id="BMYF01000018">
    <property type="protein sequence ID" value="GHB45057.1"/>
    <property type="molecule type" value="Genomic_DNA"/>
</dbReference>
<dbReference type="Proteomes" id="UP000642809">
    <property type="component" value="Unassembled WGS sequence"/>
</dbReference>
<protein>
    <recommendedName>
        <fullName evidence="2">Outer membrane protein beta-barrel domain-containing protein</fullName>
    </recommendedName>
</protein>
<comment type="caution">
    <text evidence="3">The sequence shown here is derived from an EMBL/GenBank/DDBJ whole genome shotgun (WGS) entry which is preliminary data.</text>
</comment>
<feature type="chain" id="PRO_5035182626" description="Outer membrane protein beta-barrel domain-containing protein" evidence="1">
    <location>
        <begin position="20"/>
        <end position="264"/>
    </location>
</feature>
<sequence length="264" mass="30322">MKKTSLLISCILLASSVFAQIPKYEVGFQGAFWNSIWNANGKEAGTVEFLRNAGTLDFQNYPWNFLDMLGSERVAEYDQQLGMIMLRAFGRKNFTNFYLQTGLNYTQEPLVFFIPFSINPNHFDYSRFDIKFTNFEIPLYIGHRLEFLENIRVYAGVVPTFASTIGNSTSRIRIDGPSIDPTLKSDLENTLGELRQDLTDSYRRFYLNGSAGIGLDYKLLSIDFQIDRSLSMSRSSTPINNVDVGMDERKTRRMLWIGFRIPIN</sequence>
<evidence type="ECO:0000259" key="2">
    <source>
        <dbReference type="Pfam" id="PF13568"/>
    </source>
</evidence>
<feature type="signal peptide" evidence="1">
    <location>
        <begin position="1"/>
        <end position="19"/>
    </location>
</feature>
<dbReference type="RefSeq" id="WP_189583735.1">
    <property type="nucleotide sequence ID" value="NZ_BMYF01000018.1"/>
</dbReference>
<name>A0A8J3CZ53_9BACT</name>
<dbReference type="Pfam" id="PF13568">
    <property type="entry name" value="OMP_b-brl_2"/>
    <property type="match status" value="1"/>
</dbReference>
<keyword evidence="4" id="KW-1185">Reference proteome</keyword>
<gene>
    <name evidence="3" type="ORF">GCM10008106_27500</name>
</gene>
<feature type="domain" description="Outer membrane protein beta-barrel" evidence="2">
    <location>
        <begin position="84"/>
        <end position="231"/>
    </location>
</feature>